<dbReference type="SUPFAM" id="SSF89796">
    <property type="entry name" value="CoA-transferase family III (CaiB/BaiF)"/>
    <property type="match status" value="1"/>
</dbReference>
<dbReference type="Pfam" id="PF02515">
    <property type="entry name" value="CoA_transf_3"/>
    <property type="match status" value="1"/>
</dbReference>
<dbReference type="RefSeq" id="WP_039209223.1">
    <property type="nucleotide sequence ID" value="NZ_JTJZ01000018.1"/>
</dbReference>
<dbReference type="AlphaFoldDB" id="A0A0B9A1Z7"/>
<keyword evidence="2" id="KW-1185">Reference proteome</keyword>
<name>A0A0B9A1Z7_BRELN</name>
<comment type="caution">
    <text evidence="1">The sequence shown here is derived from an EMBL/GenBank/DDBJ whole genome shotgun (WGS) entry which is preliminary data.</text>
</comment>
<dbReference type="Proteomes" id="UP000031488">
    <property type="component" value="Unassembled WGS sequence"/>
</dbReference>
<evidence type="ECO:0000313" key="2">
    <source>
        <dbReference type="Proteomes" id="UP000031488"/>
    </source>
</evidence>
<evidence type="ECO:0000313" key="1">
    <source>
        <dbReference type="EMBL" id="KHS52795.1"/>
    </source>
</evidence>
<dbReference type="InterPro" id="IPR003673">
    <property type="entry name" value="CoA-Trfase_fam_III"/>
</dbReference>
<dbReference type="Gene3D" id="3.30.1540.10">
    <property type="entry name" value="formyl-coa transferase, domain 3"/>
    <property type="match status" value="1"/>
</dbReference>
<dbReference type="PANTHER" id="PTHR48228:SF5">
    <property type="entry name" value="ALPHA-METHYLACYL-COA RACEMASE"/>
    <property type="match status" value="1"/>
</dbReference>
<dbReference type="InterPro" id="IPR023606">
    <property type="entry name" value="CoA-Trfase_III_dom_1_sf"/>
</dbReference>
<dbReference type="Gene3D" id="3.40.50.10540">
    <property type="entry name" value="Crotonobetainyl-coa:carnitine coa-transferase, domain 1"/>
    <property type="match status" value="1"/>
</dbReference>
<dbReference type="InterPro" id="IPR044855">
    <property type="entry name" value="CoA-Trfase_III_dom3_sf"/>
</dbReference>
<gene>
    <name evidence="1" type="ORF">AE0388_1778</name>
</gene>
<dbReference type="GO" id="GO:0003824">
    <property type="term" value="F:catalytic activity"/>
    <property type="evidence" value="ECO:0007669"/>
    <property type="project" value="InterPro"/>
</dbReference>
<dbReference type="InterPro" id="IPR050509">
    <property type="entry name" value="CoA-transferase_III"/>
</dbReference>
<sequence length="295" mass="30424">MTASQPLAGVTVVSLAVNLPGPLAAARLHALDAQVIKVEPPVGDPLNLLFPDYYQELTAGQEIRTIDLKDGAGAGQLKALLAEADLLLTSMRPRAAAALGLPDLVDKHGLVHVEIVGFAGDRADVPGHDLTYQAAHSTLLPGTMPTVPVADVLGGEHAALEALAGLRELETRRTAAGGADAQASAGQDANVEHAGGIVRRVVLDEAAAWAAGPARHGMSTPGGPLGGGTPLYRTYPTADGHIAVACLEPHFAEALAAHIGTEEDVLERTFAAESTAHWIDFAAEHDLPIERVALG</sequence>
<organism evidence="1 2">
    <name type="scientific">Brevibacterium linens</name>
    <dbReference type="NCBI Taxonomy" id="1703"/>
    <lineage>
        <taxon>Bacteria</taxon>
        <taxon>Bacillati</taxon>
        <taxon>Actinomycetota</taxon>
        <taxon>Actinomycetes</taxon>
        <taxon>Micrococcales</taxon>
        <taxon>Brevibacteriaceae</taxon>
        <taxon>Brevibacterium</taxon>
    </lineage>
</organism>
<dbReference type="EMBL" id="JTJZ01000018">
    <property type="protein sequence ID" value="KHS52795.1"/>
    <property type="molecule type" value="Genomic_DNA"/>
</dbReference>
<dbReference type="PANTHER" id="PTHR48228">
    <property type="entry name" value="SUCCINYL-COA--D-CITRAMALATE COA-TRANSFERASE"/>
    <property type="match status" value="1"/>
</dbReference>
<accession>A0A0B9A1Z7</accession>
<dbReference type="PATRIC" id="fig|1703.6.peg.1661"/>
<dbReference type="OrthoDB" id="9797653at2"/>
<protein>
    <submittedName>
        <fullName evidence="1">L-carnitine dehydratase/bile acid-inducible protein F</fullName>
    </submittedName>
</protein>
<proteinExistence type="predicted"/>
<reference evidence="1 2" key="1">
    <citation type="submission" date="2014-11" db="EMBL/GenBank/DDBJ databases">
        <title>Draft Genome Sequence of Brevibacterium linens AE038-8.</title>
        <authorList>
            <person name="Maizel D."/>
            <person name="Utturkar S.M."/>
            <person name="Brown S.D."/>
            <person name="Ferrero M."/>
            <person name="Rosen B.P."/>
        </authorList>
    </citation>
    <scope>NUCLEOTIDE SEQUENCE [LARGE SCALE GENOMIC DNA]</scope>
    <source>
        <strain evidence="1 2">AE038-8</strain>
    </source>
</reference>